<reference evidence="3 4" key="1">
    <citation type="journal article" date="2015" name="Int. J. Syst. Evol. Microbiol.">
        <title>Youhaiella tibetensis gen. nov., sp. nov., isolated from subsurface sediment.</title>
        <authorList>
            <person name="Wang Y.X."/>
            <person name="Huang F.Q."/>
            <person name="Nogi Y."/>
            <person name="Pang S.J."/>
            <person name="Wang P.K."/>
            <person name="Lv J."/>
        </authorList>
    </citation>
    <scope>NUCLEOTIDE SEQUENCE [LARGE SCALE GENOMIC DNA]</scope>
    <source>
        <strain evidence="4">fig4</strain>
    </source>
</reference>
<dbReference type="OrthoDB" id="7872833at2"/>
<dbReference type="Pfam" id="PF03797">
    <property type="entry name" value="Autotransporter"/>
    <property type="match status" value="1"/>
</dbReference>
<evidence type="ECO:0000313" key="3">
    <source>
        <dbReference type="EMBL" id="QEE20866.1"/>
    </source>
</evidence>
<organism evidence="3 4">
    <name type="scientific">Paradevosia tibetensis</name>
    <dbReference type="NCBI Taxonomy" id="1447062"/>
    <lineage>
        <taxon>Bacteria</taxon>
        <taxon>Pseudomonadati</taxon>
        <taxon>Pseudomonadota</taxon>
        <taxon>Alphaproteobacteria</taxon>
        <taxon>Hyphomicrobiales</taxon>
        <taxon>Devosiaceae</taxon>
        <taxon>Paradevosia</taxon>
    </lineage>
</organism>
<dbReference type="Proteomes" id="UP000321062">
    <property type="component" value="Chromosome"/>
</dbReference>
<dbReference type="SMART" id="SM00869">
    <property type="entry name" value="Autotransporter"/>
    <property type="match status" value="1"/>
</dbReference>
<evidence type="ECO:0000313" key="4">
    <source>
        <dbReference type="Proteomes" id="UP000321062"/>
    </source>
</evidence>
<feature type="region of interest" description="Disordered" evidence="1">
    <location>
        <begin position="1"/>
        <end position="27"/>
    </location>
</feature>
<sequence length="998" mass="99293">MQKTPSSRSLSNGQAAPRHGGASVSGQRPPMRIMLAALMTSTALVGFASAALAADKLIDGSDEQFTTLESFEKITVGDVATGSLTISNGGQVAASDLVAVGWQAGSKGTITVSGAGSSLTQTTVDFTDLVIGAAGTGALYVLDGAQVVTNQRLIVSRYAGSGGSVTISGGGSKFTSAKNVYIANGEASATLSVLAGGEFHTDGRLQVAESTDSRGTITVSGAGSKLTAVAGINLGDGGTGIMEVSDGGLVQSSGRISIGRFRTGIATVTGTGSRLTGKSLVVGDTSSSTVKGTVNVVAGGQVDIATTIALGQDSTANGTLTISGAGSKVSAGSGTSVGVAGKGTLTISDAGELSSGGTVAFGADASSEGIGTITGAGSTLSAQNVVVAKSGDGSLTVSKGGTLKADTLDIAQTFATHGALNIGAASGESAAEAGTIATRNGTPTEITFGIGNGKIVFNHTETAYDFDADVSGDGTISQEAGYTTLTGDYSGFTGFGSVSGGTLDVATAFVGAMNVLSGGTLTGSDSVGALNFASGSTYRVDAGSGQTLTSTGTITLDAGSALAVEFSKASGVWQPITLLSGASLAGTFDTTNQDDFTFLNFSLDYSATSVLLNVARNGVAFSSVAITPNQKSVAGAVDALGTDNAIYDAFALLQSEDDARDALDQLSGDAHASLQGTTILNAGFARDIVGSRLDAGDTSNTGVLSEVDIGDGSPPIVLPTATGTGMWAQTYGAFGKVQGDATSAGQETLSGGLFLGAETDDFHGFKAGVLAGYGRTHTTADARNASADVDSYTLGAYAGRYFGPVHTKFAATYAVNAVGSQRDIAFGVFSDTVKANYLSRTFQVLGEVGYRFGDDKAWQEPFIGAEILNLQTDGFTESGGAAALSVGSASQTLGVTTVGVRAGGEIGTTEDGTTISYNAALGWRHAFGELASQTTSAFASGGPSFSVAGTPIAQDTALIEAGLDFDLSGPADLSLTYRGEFSQRALSNGLSARLSGKF</sequence>
<dbReference type="SUPFAM" id="SSF103515">
    <property type="entry name" value="Autotransporter"/>
    <property type="match status" value="1"/>
</dbReference>
<dbReference type="NCBIfam" id="TIGR04393">
    <property type="entry name" value="rpt_T5SS_PEPC"/>
    <property type="match status" value="5"/>
</dbReference>
<dbReference type="EMBL" id="CP041690">
    <property type="protein sequence ID" value="QEE20866.1"/>
    <property type="molecule type" value="Genomic_DNA"/>
</dbReference>
<keyword evidence="4" id="KW-1185">Reference proteome</keyword>
<name>A0A5B9DP90_9HYPH</name>
<dbReference type="InterPro" id="IPR005546">
    <property type="entry name" value="Autotransporte_beta"/>
</dbReference>
<feature type="domain" description="Autotransporter" evidence="2">
    <location>
        <begin position="719"/>
        <end position="998"/>
    </location>
</feature>
<evidence type="ECO:0000259" key="2">
    <source>
        <dbReference type="PROSITE" id="PS51208"/>
    </source>
</evidence>
<protein>
    <submittedName>
        <fullName evidence="3">Autotransporter domain-containing protein</fullName>
    </submittedName>
</protein>
<proteinExistence type="predicted"/>
<dbReference type="AlphaFoldDB" id="A0A5B9DP90"/>
<dbReference type="InterPro" id="IPR036709">
    <property type="entry name" value="Autotransporte_beta_dom_sf"/>
</dbReference>
<accession>A0A5B9DP90</accession>
<evidence type="ECO:0000256" key="1">
    <source>
        <dbReference type="SAM" id="MobiDB-lite"/>
    </source>
</evidence>
<dbReference type="InterPro" id="IPR030895">
    <property type="entry name" value="T5SS_PEPC_rpt"/>
</dbReference>
<gene>
    <name evidence="3" type="ORF">FNA67_12070</name>
</gene>
<dbReference type="Gene3D" id="2.40.128.130">
    <property type="entry name" value="Autotransporter beta-domain"/>
    <property type="match status" value="1"/>
</dbReference>
<dbReference type="PROSITE" id="PS51208">
    <property type="entry name" value="AUTOTRANSPORTER"/>
    <property type="match status" value="1"/>
</dbReference>
<dbReference type="KEGG" id="yti:FNA67_12070"/>
<feature type="compositionally biased region" description="Polar residues" evidence="1">
    <location>
        <begin position="1"/>
        <end position="14"/>
    </location>
</feature>